<reference evidence="1 2" key="1">
    <citation type="submission" date="2018-09" db="EMBL/GenBank/DDBJ databases">
        <title>Genomic investigation of the strawberry pathogen Phytophthora fragariae indicates pathogenicity is determined by transcriptional variation in three key races.</title>
        <authorList>
            <person name="Adams T.M."/>
            <person name="Armitage A.D."/>
            <person name="Sobczyk M.K."/>
            <person name="Bates H.J."/>
            <person name="Dunwell J.M."/>
            <person name="Nellist C.F."/>
            <person name="Harrison R.J."/>
        </authorList>
    </citation>
    <scope>NUCLEOTIDE SEQUENCE [LARGE SCALE GENOMIC DNA]</scope>
    <source>
        <strain evidence="1 2">BC-23</strain>
    </source>
</reference>
<comment type="caution">
    <text evidence="1">The sequence shown here is derived from an EMBL/GenBank/DDBJ whole genome shotgun (WGS) entry which is preliminary data.</text>
</comment>
<dbReference type="Proteomes" id="UP000476176">
    <property type="component" value="Unassembled WGS sequence"/>
</dbReference>
<evidence type="ECO:0000313" key="1">
    <source>
        <dbReference type="EMBL" id="KAE9254919.1"/>
    </source>
</evidence>
<dbReference type="AlphaFoldDB" id="A0A6G0PUR9"/>
<gene>
    <name evidence="1" type="ORF">PF004_g835</name>
</gene>
<sequence>MLAAVSRPRTRPEGSLVDGKLGIWAFTKQVAMIVVESAAVDEEDVMEGVCPAGMRNSAAMRNATGMDDDTGGLAYMGDGTDSIAYKGDSPDIMASAAVGAGTDSMAGMASAGVVDNGAGSSEFTGRSAGLSMLDWAN</sequence>
<organism evidence="1 2">
    <name type="scientific">Phytophthora fragariae</name>
    <dbReference type="NCBI Taxonomy" id="53985"/>
    <lineage>
        <taxon>Eukaryota</taxon>
        <taxon>Sar</taxon>
        <taxon>Stramenopiles</taxon>
        <taxon>Oomycota</taxon>
        <taxon>Peronosporomycetes</taxon>
        <taxon>Peronosporales</taxon>
        <taxon>Peronosporaceae</taxon>
        <taxon>Phytophthora</taxon>
    </lineage>
</organism>
<evidence type="ECO:0000313" key="2">
    <source>
        <dbReference type="Proteomes" id="UP000476176"/>
    </source>
</evidence>
<protein>
    <submittedName>
        <fullName evidence="1">Uncharacterized protein</fullName>
    </submittedName>
</protein>
<name>A0A6G0PUR9_9STRA</name>
<proteinExistence type="predicted"/>
<dbReference type="EMBL" id="QXGC01000018">
    <property type="protein sequence ID" value="KAE9254919.1"/>
    <property type="molecule type" value="Genomic_DNA"/>
</dbReference>
<accession>A0A6G0PUR9</accession>